<dbReference type="Proteomes" id="UP001139721">
    <property type="component" value="Unassembled WGS sequence"/>
</dbReference>
<reference evidence="2" key="1">
    <citation type="submission" date="2021-11" db="EMBL/GenBank/DDBJ databases">
        <title>Legionella maioricencis sp. nov., a new species isolated from hot water samples in Mallorca.</title>
        <authorList>
            <person name="Crespi S."/>
            <person name="Drasar V."/>
            <person name="Salva-Serra F."/>
            <person name="Jaen-Luchoro D."/>
            <person name="Pineiro-Iglesias B."/>
            <person name="Aliaga F."/>
            <person name="Fernandez-Juarez V."/>
            <person name="Coll G."/>
            <person name="Moore E.R.B."/>
            <person name="Bennasar-Figueras A."/>
        </authorList>
    </citation>
    <scope>NUCLEOTIDE SEQUENCE</scope>
    <source>
        <strain evidence="2">HCPI-6</strain>
    </source>
</reference>
<keyword evidence="3" id="KW-1185">Reference proteome</keyword>
<dbReference type="EMBL" id="JAJKBJ010000004">
    <property type="protein sequence ID" value="MCL9683561.1"/>
    <property type="molecule type" value="Genomic_DNA"/>
</dbReference>
<proteinExistence type="predicted"/>
<evidence type="ECO:0000259" key="1">
    <source>
        <dbReference type="Pfam" id="PF13302"/>
    </source>
</evidence>
<dbReference type="Pfam" id="PF13302">
    <property type="entry name" value="Acetyltransf_3"/>
    <property type="match status" value="1"/>
</dbReference>
<dbReference type="GO" id="GO:0016747">
    <property type="term" value="F:acyltransferase activity, transferring groups other than amino-acyl groups"/>
    <property type="evidence" value="ECO:0007669"/>
    <property type="project" value="InterPro"/>
</dbReference>
<dbReference type="InterPro" id="IPR000182">
    <property type="entry name" value="GNAT_dom"/>
</dbReference>
<dbReference type="Gene3D" id="3.40.630.30">
    <property type="match status" value="1"/>
</dbReference>
<dbReference type="RefSeq" id="WP_250421066.1">
    <property type="nucleotide sequence ID" value="NZ_JAJKBJ010000004.1"/>
</dbReference>
<protein>
    <submittedName>
        <fullName evidence="2">GNAT family N-acetyltransferase</fullName>
    </submittedName>
</protein>
<gene>
    <name evidence="2" type="ORF">LOX96_05615</name>
</gene>
<dbReference type="InterPro" id="IPR016181">
    <property type="entry name" value="Acyl_CoA_acyltransferase"/>
</dbReference>
<dbReference type="PANTHER" id="PTHR43415:SF3">
    <property type="entry name" value="GNAT-FAMILY ACETYLTRANSFERASE"/>
    <property type="match status" value="1"/>
</dbReference>
<accession>A0A9X2CZD0</accession>
<dbReference type="PANTHER" id="PTHR43415">
    <property type="entry name" value="SPERMIDINE N(1)-ACETYLTRANSFERASE"/>
    <property type="match status" value="1"/>
</dbReference>
<organism evidence="2 3">
    <name type="scientific">Legionella maioricensis</name>
    <dbReference type="NCBI Taxonomy" id="2896528"/>
    <lineage>
        <taxon>Bacteria</taxon>
        <taxon>Pseudomonadati</taxon>
        <taxon>Pseudomonadota</taxon>
        <taxon>Gammaproteobacteria</taxon>
        <taxon>Legionellales</taxon>
        <taxon>Legionellaceae</taxon>
        <taxon>Legionella</taxon>
    </lineage>
</organism>
<evidence type="ECO:0000313" key="2">
    <source>
        <dbReference type="EMBL" id="MCL9683561.1"/>
    </source>
</evidence>
<sequence length="180" mass="20490">MNQFPVLNIEGIRVVPFQRQHLTSRYISWLNDPEVVQFSEQRHYSHTMASCEQYFNSMQQGSGHFLAIETLIDDLGHIGNIGVSIDPHNQIADMSVMIGEKQAWGRGFASIAWIGVMTEMLKNQGIRKLTAGTMSVNEPMLRLMKRSGMHIEAVRPKHFLWENKEVDMVQAAIFSNSISK</sequence>
<name>A0A9X2CZD0_9GAMM</name>
<feature type="domain" description="N-acetyltransferase" evidence="1">
    <location>
        <begin position="14"/>
        <end position="150"/>
    </location>
</feature>
<evidence type="ECO:0000313" key="3">
    <source>
        <dbReference type="Proteomes" id="UP001139721"/>
    </source>
</evidence>
<comment type="caution">
    <text evidence="2">The sequence shown here is derived from an EMBL/GenBank/DDBJ whole genome shotgun (WGS) entry which is preliminary data.</text>
</comment>
<dbReference type="SUPFAM" id="SSF55729">
    <property type="entry name" value="Acyl-CoA N-acyltransferases (Nat)"/>
    <property type="match status" value="1"/>
</dbReference>
<dbReference type="AlphaFoldDB" id="A0A9X2CZD0"/>